<organism evidence="2">
    <name type="scientific">Microbacterium sp. LWS13-1.2</name>
    <dbReference type="NCBI Taxonomy" id="3135264"/>
    <lineage>
        <taxon>Bacteria</taxon>
        <taxon>Bacillati</taxon>
        <taxon>Actinomycetota</taxon>
        <taxon>Actinomycetes</taxon>
        <taxon>Micrococcales</taxon>
        <taxon>Microbacteriaceae</taxon>
        <taxon>Microbacterium</taxon>
    </lineage>
</organism>
<protein>
    <submittedName>
        <fullName evidence="2">Uncharacterized protein</fullName>
    </submittedName>
</protein>
<keyword evidence="1" id="KW-0472">Membrane</keyword>
<reference evidence="2" key="1">
    <citation type="submission" date="2024-04" db="EMBL/GenBank/DDBJ databases">
        <authorList>
            <person name="Roder T."/>
            <person name="Oberhansli S."/>
            <person name="Kreuzer M."/>
        </authorList>
    </citation>
    <scope>NUCLEOTIDE SEQUENCE</scope>
    <source>
        <strain evidence="2">LWS13-1.2</strain>
    </source>
</reference>
<dbReference type="AlphaFoldDB" id="A0AAU6S8L6"/>
<sequence length="70" mass="7560">MTDNRSSTTTVVEYLLWTLFTLFLAVGAWLGIALPLLFGKTDRLPIALLALAAAVTAIGVNIAVHYRSAR</sequence>
<feature type="transmembrane region" description="Helical" evidence="1">
    <location>
        <begin position="12"/>
        <end position="38"/>
    </location>
</feature>
<gene>
    <name evidence="2" type="ORF">MRBLWS13_000866</name>
</gene>
<dbReference type="EMBL" id="CP151632">
    <property type="protein sequence ID" value="WZO33248.1"/>
    <property type="molecule type" value="Genomic_DNA"/>
</dbReference>
<name>A0AAU6S8L6_9MICO</name>
<keyword evidence="1" id="KW-0812">Transmembrane</keyword>
<evidence type="ECO:0000256" key="1">
    <source>
        <dbReference type="SAM" id="Phobius"/>
    </source>
</evidence>
<feature type="transmembrane region" description="Helical" evidence="1">
    <location>
        <begin position="44"/>
        <end position="64"/>
    </location>
</feature>
<proteinExistence type="predicted"/>
<accession>A0AAU6S8L6</accession>
<evidence type="ECO:0000313" key="2">
    <source>
        <dbReference type="EMBL" id="WZO33248.1"/>
    </source>
</evidence>
<dbReference type="RefSeq" id="WP_349427812.1">
    <property type="nucleotide sequence ID" value="NZ_CP151632.1"/>
</dbReference>
<keyword evidence="1" id="KW-1133">Transmembrane helix</keyword>